<proteinExistence type="predicted"/>
<dbReference type="InterPro" id="IPR010343">
    <property type="entry name" value="ArAE_1"/>
</dbReference>
<feature type="region of interest" description="Disordered" evidence="6">
    <location>
        <begin position="252"/>
        <end position="275"/>
    </location>
</feature>
<evidence type="ECO:0008006" key="10">
    <source>
        <dbReference type="Google" id="ProtNLM"/>
    </source>
</evidence>
<dbReference type="Pfam" id="PF06081">
    <property type="entry name" value="ArAE_1"/>
    <property type="match status" value="1"/>
</dbReference>
<organism evidence="8 9">
    <name type="scientific">Nesterenkonia lutea</name>
    <dbReference type="NCBI Taxonomy" id="272919"/>
    <lineage>
        <taxon>Bacteria</taxon>
        <taxon>Bacillati</taxon>
        <taxon>Actinomycetota</taxon>
        <taxon>Actinomycetes</taxon>
        <taxon>Micrococcales</taxon>
        <taxon>Micrococcaceae</taxon>
        <taxon>Nesterenkonia</taxon>
    </lineage>
</organism>
<feature type="transmembrane region" description="Helical" evidence="7">
    <location>
        <begin position="97"/>
        <end position="127"/>
    </location>
</feature>
<keyword evidence="9" id="KW-1185">Reference proteome</keyword>
<evidence type="ECO:0000256" key="4">
    <source>
        <dbReference type="ARBA" id="ARBA00022989"/>
    </source>
</evidence>
<evidence type="ECO:0000256" key="7">
    <source>
        <dbReference type="SAM" id="Phobius"/>
    </source>
</evidence>
<sequence length="388" mass="42695">MTTGEMTTDPAANNGQPRPAKRRLAWLTELVKRPVFLTGASQILKSVIAAAGAWWFSVAVLETPLPFLSPWTALLTVHATVYQSLSRGVQMSIASALGVGLSFLVGTYLGVDVWTFALALLVGLVAARIPWIRDEGVAVATTAIFILSNGFGEEAPVLLDRLLEVGVGVTAGIAVNFLIVPPLRDRQAARHVDSINRRMGDVLVNMAEELSTSWSTDRADAWLEETRSMEREVNSAWQLVWFARESHRANPRDYLGPHRRTKNRSGPSSDSGQADYGEILVRVDEGISHLRNLARTLREATYAGGEWDARFRKRWVAVVRDCGRSIADPDADVEPIRDRLTVLAQDMSDGHDLPKSAWPTYGSLITSMRHVATIVDDVASSREAREDD</sequence>
<evidence type="ECO:0000256" key="1">
    <source>
        <dbReference type="ARBA" id="ARBA00004651"/>
    </source>
</evidence>
<comment type="subcellular location">
    <subcellularLocation>
        <location evidence="1">Cell membrane</location>
        <topology evidence="1">Multi-pass membrane protein</topology>
    </subcellularLocation>
</comment>
<keyword evidence="5 7" id="KW-0472">Membrane</keyword>
<feature type="transmembrane region" description="Helical" evidence="7">
    <location>
        <begin position="162"/>
        <end position="180"/>
    </location>
</feature>
<reference evidence="8 9" key="1">
    <citation type="submission" date="2020-10" db="EMBL/GenBank/DDBJ databases">
        <title>Sequencing the genomes of 1000 actinobacteria strains.</title>
        <authorList>
            <person name="Klenk H.-P."/>
        </authorList>
    </citation>
    <scope>NUCLEOTIDE SEQUENCE [LARGE SCALE GENOMIC DNA]</scope>
    <source>
        <strain evidence="8 9">DSM 15666</strain>
    </source>
</reference>
<dbReference type="EMBL" id="JADBED010000001">
    <property type="protein sequence ID" value="MBE1525000.1"/>
    <property type="molecule type" value="Genomic_DNA"/>
</dbReference>
<keyword evidence="2" id="KW-1003">Cell membrane</keyword>
<comment type="caution">
    <text evidence="8">The sequence shown here is derived from an EMBL/GenBank/DDBJ whole genome shotgun (WGS) entry which is preliminary data.</text>
</comment>
<name>A0ABR9JGT7_9MICC</name>
<protein>
    <recommendedName>
        <fullName evidence="10">Aromatic acid exporter family member 1</fullName>
    </recommendedName>
</protein>
<gene>
    <name evidence="8" type="ORF">H4W27_002118</name>
</gene>
<evidence type="ECO:0000256" key="5">
    <source>
        <dbReference type="ARBA" id="ARBA00023136"/>
    </source>
</evidence>
<evidence type="ECO:0000313" key="9">
    <source>
        <dbReference type="Proteomes" id="UP000643525"/>
    </source>
</evidence>
<evidence type="ECO:0000256" key="2">
    <source>
        <dbReference type="ARBA" id="ARBA00022475"/>
    </source>
</evidence>
<evidence type="ECO:0000313" key="8">
    <source>
        <dbReference type="EMBL" id="MBE1525000.1"/>
    </source>
</evidence>
<keyword evidence="3 7" id="KW-0812">Transmembrane</keyword>
<dbReference type="Proteomes" id="UP000643525">
    <property type="component" value="Unassembled WGS sequence"/>
</dbReference>
<accession>A0ABR9JGT7</accession>
<keyword evidence="4 7" id="KW-1133">Transmembrane helix</keyword>
<evidence type="ECO:0000256" key="6">
    <source>
        <dbReference type="SAM" id="MobiDB-lite"/>
    </source>
</evidence>
<dbReference type="RefSeq" id="WP_225939089.1">
    <property type="nucleotide sequence ID" value="NZ_BAAALJ010000004.1"/>
</dbReference>
<evidence type="ECO:0000256" key="3">
    <source>
        <dbReference type="ARBA" id="ARBA00022692"/>
    </source>
</evidence>